<evidence type="ECO:0000313" key="1">
    <source>
        <dbReference type="EMBL" id="MBB3985662.1"/>
    </source>
</evidence>
<comment type="caution">
    <text evidence="1">The sequence shown here is derived from an EMBL/GenBank/DDBJ whole genome shotgun (WGS) entry which is preliminary data.</text>
</comment>
<organism evidence="1 2">
    <name type="scientific">Sagittula marina</name>
    <dbReference type="NCBI Taxonomy" id="943940"/>
    <lineage>
        <taxon>Bacteria</taxon>
        <taxon>Pseudomonadati</taxon>
        <taxon>Pseudomonadota</taxon>
        <taxon>Alphaproteobacteria</taxon>
        <taxon>Rhodobacterales</taxon>
        <taxon>Roseobacteraceae</taxon>
        <taxon>Sagittula</taxon>
    </lineage>
</organism>
<dbReference type="AlphaFoldDB" id="A0A7W6DRR5"/>
<protein>
    <submittedName>
        <fullName evidence="1">Uncharacterized protein</fullName>
    </submittedName>
</protein>
<accession>A0A7W6DRR5</accession>
<proteinExistence type="predicted"/>
<dbReference type="Proteomes" id="UP000541426">
    <property type="component" value="Unassembled WGS sequence"/>
</dbReference>
<dbReference type="EMBL" id="JACIEJ010000004">
    <property type="protein sequence ID" value="MBB3985662.1"/>
    <property type="molecule type" value="Genomic_DNA"/>
</dbReference>
<evidence type="ECO:0000313" key="2">
    <source>
        <dbReference type="Proteomes" id="UP000541426"/>
    </source>
</evidence>
<sequence>MKKLRRNASFLQQAIAESTLELCLLEKSMKDDGARKIDLPSI</sequence>
<reference evidence="1 2" key="1">
    <citation type="submission" date="2020-08" db="EMBL/GenBank/DDBJ databases">
        <title>Genomic Encyclopedia of Type Strains, Phase IV (KMG-IV): sequencing the most valuable type-strain genomes for metagenomic binning, comparative biology and taxonomic classification.</title>
        <authorList>
            <person name="Goeker M."/>
        </authorList>
    </citation>
    <scope>NUCLEOTIDE SEQUENCE [LARGE SCALE GENOMIC DNA]</scope>
    <source>
        <strain evidence="1 2">DSM 102235</strain>
    </source>
</reference>
<dbReference type="RefSeq" id="WP_281374704.1">
    <property type="nucleotide sequence ID" value="NZ_BAABBZ010000018.1"/>
</dbReference>
<keyword evidence="2" id="KW-1185">Reference proteome</keyword>
<gene>
    <name evidence="1" type="ORF">GGQ68_001995</name>
</gene>
<name>A0A7W6DRR5_9RHOB</name>